<proteinExistence type="inferred from homology"/>
<dbReference type="RefSeq" id="XP_012199907.1">
    <property type="nucleotide sequence ID" value="XM_012344517.1"/>
</dbReference>
<evidence type="ECO:0000313" key="6">
    <source>
        <dbReference type="EMBL" id="KDO29405.1"/>
    </source>
</evidence>
<keyword evidence="2" id="KW-0805">Transcription regulation</keyword>
<dbReference type="PROSITE" id="PS51344">
    <property type="entry name" value="HTH_TFE_IIE"/>
    <property type="match status" value="1"/>
</dbReference>
<dbReference type="AlphaFoldDB" id="A0A067CJM7"/>
<dbReference type="VEuPathDB" id="FungiDB:SPRG_05942"/>
<dbReference type="STRING" id="695850.A0A067CJM7"/>
<evidence type="ECO:0000256" key="4">
    <source>
        <dbReference type="SAM" id="MobiDB-lite"/>
    </source>
</evidence>
<dbReference type="Proteomes" id="UP000030745">
    <property type="component" value="Unassembled WGS sequence"/>
</dbReference>
<dbReference type="SUPFAM" id="SSF46785">
    <property type="entry name" value="Winged helix' DNA-binding domain"/>
    <property type="match status" value="1"/>
</dbReference>
<dbReference type="InterPro" id="IPR013083">
    <property type="entry name" value="Znf_RING/FYVE/PHD"/>
</dbReference>
<evidence type="ECO:0000256" key="1">
    <source>
        <dbReference type="ARBA" id="ARBA00008947"/>
    </source>
</evidence>
<gene>
    <name evidence="6" type="ORF">SPRG_05942</name>
</gene>
<accession>A0A067CJM7</accession>
<evidence type="ECO:0000256" key="3">
    <source>
        <dbReference type="ARBA" id="ARBA00023163"/>
    </source>
</evidence>
<dbReference type="EMBL" id="KK583206">
    <property type="protein sequence ID" value="KDO29405.1"/>
    <property type="molecule type" value="Genomic_DNA"/>
</dbReference>
<name>A0A067CJM7_SAPPC</name>
<dbReference type="OrthoDB" id="361102at2759"/>
<evidence type="ECO:0000259" key="5">
    <source>
        <dbReference type="PROSITE" id="PS51344"/>
    </source>
</evidence>
<dbReference type="OMA" id="FQFRCGH"/>
<organism evidence="6 7">
    <name type="scientific">Saprolegnia parasitica (strain CBS 223.65)</name>
    <dbReference type="NCBI Taxonomy" id="695850"/>
    <lineage>
        <taxon>Eukaryota</taxon>
        <taxon>Sar</taxon>
        <taxon>Stramenopiles</taxon>
        <taxon>Oomycota</taxon>
        <taxon>Saprolegniomycetes</taxon>
        <taxon>Saprolegniales</taxon>
        <taxon>Saprolegniaceae</taxon>
        <taxon>Saprolegnia</taxon>
    </lineage>
</organism>
<dbReference type="Gene3D" id="1.10.10.10">
    <property type="entry name" value="Winged helix-like DNA-binding domain superfamily/Winged helix DNA-binding domain"/>
    <property type="match status" value="1"/>
</dbReference>
<dbReference type="Pfam" id="PF02002">
    <property type="entry name" value="TFIIE_alpha"/>
    <property type="match status" value="1"/>
</dbReference>
<dbReference type="InterPro" id="IPR002853">
    <property type="entry name" value="TFIIE_asu"/>
</dbReference>
<evidence type="ECO:0000256" key="2">
    <source>
        <dbReference type="ARBA" id="ARBA00023015"/>
    </source>
</evidence>
<dbReference type="GO" id="GO:0005673">
    <property type="term" value="C:transcription factor TFIIE complex"/>
    <property type="evidence" value="ECO:0007669"/>
    <property type="project" value="TreeGrafter"/>
</dbReference>
<dbReference type="InterPro" id="IPR036388">
    <property type="entry name" value="WH-like_DNA-bd_sf"/>
</dbReference>
<keyword evidence="3" id="KW-0804">Transcription</keyword>
<evidence type="ECO:0000313" key="7">
    <source>
        <dbReference type="Proteomes" id="UP000030745"/>
    </source>
</evidence>
<dbReference type="GO" id="GO:0006367">
    <property type="term" value="P:transcription initiation at RNA polymerase II promoter"/>
    <property type="evidence" value="ECO:0007669"/>
    <property type="project" value="InterPro"/>
</dbReference>
<dbReference type="PANTHER" id="PTHR13097">
    <property type="entry name" value="TRANSCRIPTION INITIATION FACTOR IIE, ALPHA SUBUNIT"/>
    <property type="match status" value="1"/>
</dbReference>
<comment type="similarity">
    <text evidence="1">Belongs to the TFIIE alpha subunit family.</text>
</comment>
<protein>
    <recommendedName>
        <fullName evidence="5">HTH TFE/IIEalpha-type domain-containing protein</fullName>
    </recommendedName>
</protein>
<feature type="region of interest" description="Disordered" evidence="4">
    <location>
        <begin position="202"/>
        <end position="250"/>
    </location>
</feature>
<dbReference type="SUPFAM" id="SSF57783">
    <property type="entry name" value="Zinc beta-ribbon"/>
    <property type="match status" value="1"/>
</dbReference>
<dbReference type="KEGG" id="spar:SPRG_05942"/>
<dbReference type="SMART" id="SM00531">
    <property type="entry name" value="TFIIE"/>
    <property type="match status" value="1"/>
</dbReference>
<keyword evidence="7" id="KW-1185">Reference proteome</keyword>
<dbReference type="InterPro" id="IPR017919">
    <property type="entry name" value="TFIIE/TFIIEa_HTH"/>
</dbReference>
<feature type="compositionally biased region" description="Gly residues" evidence="4">
    <location>
        <begin position="227"/>
        <end position="243"/>
    </location>
</feature>
<dbReference type="PANTHER" id="PTHR13097:SF7">
    <property type="entry name" value="GENERAL TRANSCRIPTION FACTOR IIE SUBUNIT 1"/>
    <property type="match status" value="1"/>
</dbReference>
<reference evidence="6 7" key="1">
    <citation type="journal article" date="2013" name="PLoS Genet.">
        <title>Distinctive expansion of potential virulence genes in the genome of the oomycete fish pathogen Saprolegnia parasitica.</title>
        <authorList>
            <person name="Jiang R.H."/>
            <person name="de Bruijn I."/>
            <person name="Haas B.J."/>
            <person name="Belmonte R."/>
            <person name="Lobach L."/>
            <person name="Christie J."/>
            <person name="van den Ackerveken G."/>
            <person name="Bottin A."/>
            <person name="Bulone V."/>
            <person name="Diaz-Moreno S.M."/>
            <person name="Dumas B."/>
            <person name="Fan L."/>
            <person name="Gaulin E."/>
            <person name="Govers F."/>
            <person name="Grenville-Briggs L.J."/>
            <person name="Horner N.R."/>
            <person name="Levin J.Z."/>
            <person name="Mammella M."/>
            <person name="Meijer H.J."/>
            <person name="Morris P."/>
            <person name="Nusbaum C."/>
            <person name="Oome S."/>
            <person name="Phillips A.J."/>
            <person name="van Rooyen D."/>
            <person name="Rzeszutek E."/>
            <person name="Saraiva M."/>
            <person name="Secombes C.J."/>
            <person name="Seidl M.F."/>
            <person name="Snel B."/>
            <person name="Stassen J.H."/>
            <person name="Sykes S."/>
            <person name="Tripathy S."/>
            <person name="van den Berg H."/>
            <person name="Vega-Arreguin J.C."/>
            <person name="Wawra S."/>
            <person name="Young S.K."/>
            <person name="Zeng Q."/>
            <person name="Dieguez-Uribeondo J."/>
            <person name="Russ C."/>
            <person name="Tyler B.M."/>
            <person name="van West P."/>
        </authorList>
    </citation>
    <scope>NUCLEOTIDE SEQUENCE [LARGE SCALE GENOMIC DNA]</scope>
    <source>
        <strain evidence="6 7">CBS 223.65</strain>
    </source>
</reference>
<dbReference type="InterPro" id="IPR036390">
    <property type="entry name" value="WH_DNA-bd_sf"/>
</dbReference>
<dbReference type="InterPro" id="IPR039997">
    <property type="entry name" value="TFE"/>
</dbReference>
<dbReference type="InterPro" id="IPR024550">
    <property type="entry name" value="TFIIEa/SarR/Rpc3_HTH_dom"/>
</dbReference>
<sequence length="454" mass="50944">MAALVEKLVRLIARAFYSDEHIVVLEALLRERFLKDDEMGNAVNLQTKQVRKICHDLEKEDMISREELNDKKLGGASKATYWYIDYKHFVNVVRYRLYIIAHHLKESEQLEIERQTFRCSNDDCGREYTALEAQLLLTPDVYEFHCGHCNFKLVECDNNEKLQTIKGLLAKFKVQLNRQEDMHDGIYECLARISEWQNSGQALPSNLPSENRAAGIGGASTAKMNGRNGGGGGGGGGGPGGNRGGDEKTSGLYGKFEDAKIVIDIAENANQDEYSTLNPNKPKEEIKLQTANSGPAMPEFIMGSKMSDNMAAKYKKNAIPEVLATSASAASLNAGVSMGLSSREAEMREEAFREAYKREMERYNEINAAEVVWDSVSGNKWVDAASKEDDDLEDMEWEWCDSTQDDTFDDEQQTVMVSVNGCPTPIVKLTDDDLMRMTRDEYAAFYQLCRSMMA</sequence>
<feature type="domain" description="HTH TFE/IIEalpha-type" evidence="5">
    <location>
        <begin position="5"/>
        <end position="94"/>
    </location>
</feature>
<dbReference type="GeneID" id="24128315"/>
<dbReference type="Gene3D" id="3.30.40.10">
    <property type="entry name" value="Zinc/RING finger domain, C3HC4 (zinc finger)"/>
    <property type="match status" value="1"/>
</dbReference>